<organism evidence="1 2">
    <name type="scientific">Nephila pilipes</name>
    <name type="common">Giant wood spider</name>
    <name type="synonym">Nephila maculata</name>
    <dbReference type="NCBI Taxonomy" id="299642"/>
    <lineage>
        <taxon>Eukaryota</taxon>
        <taxon>Metazoa</taxon>
        <taxon>Ecdysozoa</taxon>
        <taxon>Arthropoda</taxon>
        <taxon>Chelicerata</taxon>
        <taxon>Arachnida</taxon>
        <taxon>Araneae</taxon>
        <taxon>Araneomorphae</taxon>
        <taxon>Entelegynae</taxon>
        <taxon>Araneoidea</taxon>
        <taxon>Nephilidae</taxon>
        <taxon>Nephila</taxon>
    </lineage>
</organism>
<evidence type="ECO:0000313" key="2">
    <source>
        <dbReference type="Proteomes" id="UP000887013"/>
    </source>
</evidence>
<gene>
    <name evidence="1" type="ORF">NPIL_147091</name>
</gene>
<reference evidence="1" key="1">
    <citation type="submission" date="2020-08" db="EMBL/GenBank/DDBJ databases">
        <title>Multicomponent nature underlies the extraordinary mechanical properties of spider dragline silk.</title>
        <authorList>
            <person name="Kono N."/>
            <person name="Nakamura H."/>
            <person name="Mori M."/>
            <person name="Yoshida Y."/>
            <person name="Ohtoshi R."/>
            <person name="Malay A.D."/>
            <person name="Moran D.A.P."/>
            <person name="Tomita M."/>
            <person name="Numata K."/>
            <person name="Arakawa K."/>
        </authorList>
    </citation>
    <scope>NUCLEOTIDE SEQUENCE</scope>
</reference>
<dbReference type="Proteomes" id="UP000887013">
    <property type="component" value="Unassembled WGS sequence"/>
</dbReference>
<dbReference type="EMBL" id="BMAW01129673">
    <property type="protein sequence ID" value="GFU31429.1"/>
    <property type="molecule type" value="Genomic_DNA"/>
</dbReference>
<proteinExistence type="predicted"/>
<evidence type="ECO:0000313" key="1">
    <source>
        <dbReference type="EMBL" id="GFU31429.1"/>
    </source>
</evidence>
<dbReference type="AlphaFoldDB" id="A0A8X6QTU3"/>
<name>A0A8X6QTU3_NEPPI</name>
<sequence>MVRGTIETSASVSIKYLDLEVPFERYNRLISFVLPPGEPSDDLSSFFVHFVARCLNNVPDYRSSCWLIGDGNVSLVHGSSGAMKYPSAWFLRSWFSGSVA</sequence>
<protein>
    <submittedName>
        <fullName evidence="1">Uncharacterized protein</fullName>
    </submittedName>
</protein>
<accession>A0A8X6QTU3</accession>
<comment type="caution">
    <text evidence="1">The sequence shown here is derived from an EMBL/GenBank/DDBJ whole genome shotgun (WGS) entry which is preliminary data.</text>
</comment>
<keyword evidence="2" id="KW-1185">Reference proteome</keyword>